<evidence type="ECO:0000313" key="3">
    <source>
        <dbReference type="EMBL" id="KAL0958219.1"/>
    </source>
</evidence>
<evidence type="ECO:0000313" key="4">
    <source>
        <dbReference type="Proteomes" id="UP001556367"/>
    </source>
</evidence>
<sequence>MIADKPVPLPEAPRTPRTPRTRRPLQPVQRSRTHRLARAKSDRLKQKLLAEYDRAIQVLEIEADEINRDMLLRQIHNLDQESHAASKSMPPSAALTAYIAQIKAKIYDLEGKVLEIRHVVTSKRIAMLRQKAAEATRMQDIEAGESDADAFTQDWVNDQNRQSEGSFCSMNLDSPRRPTPRRELPYFRGDTEPAEHAGPDISYGRPFKREDTEIVLSDDEAYEPPVRTPGEWQHPTAPALRAQPTWSDTGSD</sequence>
<accession>A0ABR3JQV5</accession>
<evidence type="ECO:0000256" key="1">
    <source>
        <dbReference type="SAM" id="Coils"/>
    </source>
</evidence>
<organism evidence="3 4">
    <name type="scientific">Hohenbuehelia grisea</name>
    <dbReference type="NCBI Taxonomy" id="104357"/>
    <lineage>
        <taxon>Eukaryota</taxon>
        <taxon>Fungi</taxon>
        <taxon>Dikarya</taxon>
        <taxon>Basidiomycota</taxon>
        <taxon>Agaricomycotina</taxon>
        <taxon>Agaricomycetes</taxon>
        <taxon>Agaricomycetidae</taxon>
        <taxon>Agaricales</taxon>
        <taxon>Pleurotineae</taxon>
        <taxon>Pleurotaceae</taxon>
        <taxon>Hohenbuehelia</taxon>
    </lineage>
</organism>
<feature type="coiled-coil region" evidence="1">
    <location>
        <begin position="49"/>
        <end position="81"/>
    </location>
</feature>
<feature type="region of interest" description="Disordered" evidence="2">
    <location>
        <begin position="160"/>
        <end position="252"/>
    </location>
</feature>
<keyword evidence="1" id="KW-0175">Coiled coil</keyword>
<dbReference type="Proteomes" id="UP001556367">
    <property type="component" value="Unassembled WGS sequence"/>
</dbReference>
<feature type="compositionally biased region" description="Polar residues" evidence="2">
    <location>
        <begin position="160"/>
        <end position="172"/>
    </location>
</feature>
<proteinExistence type="predicted"/>
<keyword evidence="4" id="KW-1185">Reference proteome</keyword>
<comment type="caution">
    <text evidence="3">The sequence shown here is derived from an EMBL/GenBank/DDBJ whole genome shotgun (WGS) entry which is preliminary data.</text>
</comment>
<dbReference type="EMBL" id="JASNQZ010000004">
    <property type="protein sequence ID" value="KAL0958219.1"/>
    <property type="molecule type" value="Genomic_DNA"/>
</dbReference>
<reference evidence="4" key="1">
    <citation type="submission" date="2024-06" db="EMBL/GenBank/DDBJ databases">
        <title>Multi-omics analyses provide insights into the biosynthesis of the anticancer antibiotic pleurotin in Hohenbuehelia grisea.</title>
        <authorList>
            <person name="Weaver J.A."/>
            <person name="Alberti F."/>
        </authorList>
    </citation>
    <scope>NUCLEOTIDE SEQUENCE [LARGE SCALE GENOMIC DNA]</scope>
    <source>
        <strain evidence="4">T-177</strain>
    </source>
</reference>
<protein>
    <submittedName>
        <fullName evidence="3">Uncharacterized protein</fullName>
    </submittedName>
</protein>
<evidence type="ECO:0000256" key="2">
    <source>
        <dbReference type="SAM" id="MobiDB-lite"/>
    </source>
</evidence>
<feature type="region of interest" description="Disordered" evidence="2">
    <location>
        <begin position="1"/>
        <end position="37"/>
    </location>
</feature>
<feature type="compositionally biased region" description="Basic and acidic residues" evidence="2">
    <location>
        <begin position="174"/>
        <end position="198"/>
    </location>
</feature>
<name>A0ABR3JQV5_9AGAR</name>
<gene>
    <name evidence="3" type="ORF">HGRIS_000379</name>
</gene>